<evidence type="ECO:0000256" key="6">
    <source>
        <dbReference type="SAM" id="MobiDB-lite"/>
    </source>
</evidence>
<evidence type="ECO:0000256" key="1">
    <source>
        <dbReference type="ARBA" id="ARBA00022723"/>
    </source>
</evidence>
<dbReference type="Gene3D" id="3.30.160.60">
    <property type="entry name" value="Classic Zinc Finger"/>
    <property type="match status" value="2"/>
</dbReference>
<keyword evidence="2" id="KW-0677">Repeat</keyword>
<dbReference type="PROSITE" id="PS00028">
    <property type="entry name" value="ZINC_FINGER_C2H2_1"/>
    <property type="match status" value="2"/>
</dbReference>
<reference evidence="9" key="1">
    <citation type="journal article" date="2013" name="Genome Biol.">
        <title>Draft genome of the mountain pine beetle, Dendroctonus ponderosae Hopkins, a major forest pest.</title>
        <authorList>
            <person name="Keeling C.I."/>
            <person name="Yuen M.M."/>
            <person name="Liao N.Y."/>
            <person name="Docking T.R."/>
            <person name="Chan S.K."/>
            <person name="Taylor G.A."/>
            <person name="Palmquist D.L."/>
            <person name="Jackman S.D."/>
            <person name="Nguyen A."/>
            <person name="Li M."/>
            <person name="Henderson H."/>
            <person name="Janes J.K."/>
            <person name="Zhao Y."/>
            <person name="Pandoh P."/>
            <person name="Moore R."/>
            <person name="Sperling F.A."/>
            <person name="Huber D.P."/>
            <person name="Birol I."/>
            <person name="Jones S.J."/>
            <person name="Bohlmann J."/>
        </authorList>
    </citation>
    <scope>NUCLEOTIDE SEQUENCE</scope>
</reference>
<dbReference type="InterPro" id="IPR036236">
    <property type="entry name" value="Znf_C2H2_sf"/>
</dbReference>
<evidence type="ECO:0000256" key="3">
    <source>
        <dbReference type="ARBA" id="ARBA00022771"/>
    </source>
</evidence>
<dbReference type="InterPro" id="IPR050688">
    <property type="entry name" value="Zinc_finger/UBP_domain"/>
</dbReference>
<sequence length="465" mass="53380">MGTAAVLNERSTVCRTCLRVLDKSGFTYMDDASAYVENVGNIREMVQFCVPELDLYVSSSPVICYQCLPILVQVYNFKIRCLNGENVIKSYINRNNLQEYNHVNLNCVLMDDLKMKSEKIQIESRIKHMMLDGAEELDASSNEETELEEEDQLQPAESLKVESDELDTDEEPLETVEDKEERPVKVVAVRKDLFEAPQSELVSDVEVVKQERSDTPTETAAANQAIATPKIVSVASVADQPEPTYSCNKCSYVTSDVIEMYDHNRSCHEFDYTCQFCPFSTSKVELLGKHMSMVHPENMQLKRNAQFKVTENYACSLCPFSVKSLDLLRSHHLSAHGNTEGMKGPIVLNHAFGEEFARKEPRILKRLEYTCDMCAYTTKDKSNLRKHLFTHGTKPLKCQYCSYKCVSPYQLRRHQKQKHAKHMDARPRNQPYALPDFVKDKDETMDKFKITLETIKREIEKELKT</sequence>
<dbReference type="PROSITE" id="PS50157">
    <property type="entry name" value="ZINC_FINGER_C2H2_2"/>
    <property type="match status" value="2"/>
</dbReference>
<evidence type="ECO:0000256" key="5">
    <source>
        <dbReference type="PROSITE-ProRule" id="PRU00042"/>
    </source>
</evidence>
<feature type="region of interest" description="Disordered" evidence="6">
    <location>
        <begin position="136"/>
        <end position="180"/>
    </location>
</feature>
<reference evidence="8" key="2">
    <citation type="submission" date="2024-08" db="UniProtKB">
        <authorList>
            <consortium name="EnsemblMetazoa"/>
        </authorList>
    </citation>
    <scope>IDENTIFICATION</scope>
</reference>
<dbReference type="GeneID" id="109534038"/>
<feature type="domain" description="C2H2-type" evidence="7">
    <location>
        <begin position="396"/>
        <end position="427"/>
    </location>
</feature>
<dbReference type="AlphaFoldDB" id="A0AAR5P233"/>
<dbReference type="PANTHER" id="PTHR24403:SF105">
    <property type="entry name" value="ZINC FINGER PROTEIN 2-LIKE ISOFORM X1"/>
    <property type="match status" value="1"/>
</dbReference>
<feature type="domain" description="C2H2-type" evidence="7">
    <location>
        <begin position="369"/>
        <end position="391"/>
    </location>
</feature>
<dbReference type="GO" id="GO:0005634">
    <property type="term" value="C:nucleus"/>
    <property type="evidence" value="ECO:0007669"/>
    <property type="project" value="InterPro"/>
</dbReference>
<evidence type="ECO:0000313" key="8">
    <source>
        <dbReference type="EnsemblMetazoa" id="XP_019755145.1"/>
    </source>
</evidence>
<evidence type="ECO:0000256" key="2">
    <source>
        <dbReference type="ARBA" id="ARBA00022737"/>
    </source>
</evidence>
<dbReference type="EnsemblMetazoa" id="XM_019899586.1">
    <property type="protein sequence ID" value="XP_019755145.1"/>
    <property type="gene ID" value="LOC109534038"/>
</dbReference>
<protein>
    <recommendedName>
        <fullName evidence="7">C2H2-type domain-containing protein</fullName>
    </recommendedName>
</protein>
<dbReference type="InterPro" id="IPR012934">
    <property type="entry name" value="Znf_AD"/>
</dbReference>
<dbReference type="GO" id="GO:0045944">
    <property type="term" value="P:positive regulation of transcription by RNA polymerase II"/>
    <property type="evidence" value="ECO:0007669"/>
    <property type="project" value="TreeGrafter"/>
</dbReference>
<keyword evidence="3 5" id="KW-0863">Zinc-finger</keyword>
<proteinExistence type="predicted"/>
<accession>A0AAR5P233</accession>
<dbReference type="GO" id="GO:0008270">
    <property type="term" value="F:zinc ion binding"/>
    <property type="evidence" value="ECO:0007669"/>
    <property type="project" value="UniProtKB-KW"/>
</dbReference>
<dbReference type="Pfam" id="PF00096">
    <property type="entry name" value="zf-C2H2"/>
    <property type="match status" value="1"/>
</dbReference>
<name>A0AAR5P233_DENPD</name>
<dbReference type="Proteomes" id="UP000019118">
    <property type="component" value="Unassembled WGS sequence"/>
</dbReference>
<dbReference type="SMART" id="SM00355">
    <property type="entry name" value="ZnF_C2H2"/>
    <property type="match status" value="5"/>
</dbReference>
<evidence type="ECO:0000313" key="9">
    <source>
        <dbReference type="Proteomes" id="UP000019118"/>
    </source>
</evidence>
<organism evidence="8 9">
    <name type="scientific">Dendroctonus ponderosae</name>
    <name type="common">Mountain pine beetle</name>
    <dbReference type="NCBI Taxonomy" id="77166"/>
    <lineage>
        <taxon>Eukaryota</taxon>
        <taxon>Metazoa</taxon>
        <taxon>Ecdysozoa</taxon>
        <taxon>Arthropoda</taxon>
        <taxon>Hexapoda</taxon>
        <taxon>Insecta</taxon>
        <taxon>Pterygota</taxon>
        <taxon>Neoptera</taxon>
        <taxon>Endopterygota</taxon>
        <taxon>Coleoptera</taxon>
        <taxon>Polyphaga</taxon>
        <taxon>Cucujiformia</taxon>
        <taxon>Curculionidae</taxon>
        <taxon>Scolytinae</taxon>
        <taxon>Dendroctonus</taxon>
    </lineage>
</organism>
<dbReference type="SUPFAM" id="SSF57667">
    <property type="entry name" value="beta-beta-alpha zinc fingers"/>
    <property type="match status" value="1"/>
</dbReference>
<evidence type="ECO:0000259" key="7">
    <source>
        <dbReference type="PROSITE" id="PS50157"/>
    </source>
</evidence>
<dbReference type="InterPro" id="IPR013087">
    <property type="entry name" value="Znf_C2H2_type"/>
</dbReference>
<dbReference type="KEGG" id="dpa:109534038"/>
<evidence type="ECO:0000256" key="4">
    <source>
        <dbReference type="ARBA" id="ARBA00022833"/>
    </source>
</evidence>
<keyword evidence="4" id="KW-0862">Zinc</keyword>
<keyword evidence="9" id="KW-1185">Reference proteome</keyword>
<dbReference type="SMART" id="SM00868">
    <property type="entry name" value="zf-AD"/>
    <property type="match status" value="1"/>
</dbReference>
<feature type="compositionally biased region" description="Acidic residues" evidence="6">
    <location>
        <begin position="136"/>
        <end position="152"/>
    </location>
</feature>
<dbReference type="PANTHER" id="PTHR24403">
    <property type="entry name" value="ZINC FINGER PROTEIN"/>
    <property type="match status" value="1"/>
</dbReference>
<feature type="compositionally biased region" description="Acidic residues" evidence="6">
    <location>
        <begin position="164"/>
        <end position="178"/>
    </location>
</feature>
<keyword evidence="1" id="KW-0479">Metal-binding</keyword>